<evidence type="ECO:0000259" key="6">
    <source>
        <dbReference type="SMART" id="SM00363"/>
    </source>
</evidence>
<dbReference type="InterPro" id="IPR050188">
    <property type="entry name" value="RluA_PseudoU_synthase"/>
</dbReference>
<feature type="domain" description="RNA-binding S4" evidence="6">
    <location>
        <begin position="25"/>
        <end position="83"/>
    </location>
</feature>
<gene>
    <name evidence="7" type="ORF">MBAV_004983</name>
</gene>
<dbReference type="GO" id="GO:0120159">
    <property type="term" value="F:rRNA pseudouridine synthase activity"/>
    <property type="evidence" value="ECO:0007669"/>
    <property type="project" value="UniProtKB-ARBA"/>
</dbReference>
<name>A0A0F3GLY5_9BACT</name>
<dbReference type="InterPro" id="IPR002942">
    <property type="entry name" value="S4_RNA-bd"/>
</dbReference>
<evidence type="ECO:0000256" key="3">
    <source>
        <dbReference type="PIRSR" id="PIRSR606225-1"/>
    </source>
</evidence>
<comment type="catalytic activity">
    <reaction evidence="5">
        <text>a uridine in RNA = a pseudouridine in RNA</text>
        <dbReference type="Rhea" id="RHEA:48348"/>
        <dbReference type="Rhea" id="RHEA-COMP:12068"/>
        <dbReference type="Rhea" id="RHEA-COMP:12069"/>
        <dbReference type="ChEBI" id="CHEBI:65314"/>
        <dbReference type="ChEBI" id="CHEBI:65315"/>
    </reaction>
</comment>
<sequence length="320" mass="35601">MYTGRALCYVDEDMRVIVDLAEVNQRLDQFLAAKMSSSRCQIENAIKDGLITVNGIVKKQGYKIKASDVIDLTLKASLPQQQELIAQELDIDVVYQDYSVIVVDKPPGMVMYPGAGHREGSLINGIAGRVSSLATIGGPLRPGVVHRIDRDTSGLVVVALDDAAYYALVAQFKDRAIKRRYTTLIYGKPNKTEGEINLPIGRSDVDRKKMSTRAKYSKTAITKWRLMQELHCASVIEATLSTGRTHQIRVHFAAIGHPILGDDTYGKKTSLEFANQKIVIGRQMLHARVLGFVHPTTGQYMEFKSRLPADMAEIIEQLKR</sequence>
<evidence type="ECO:0000256" key="4">
    <source>
        <dbReference type="PROSITE-ProRule" id="PRU00182"/>
    </source>
</evidence>
<evidence type="ECO:0000256" key="1">
    <source>
        <dbReference type="ARBA" id="ARBA00010876"/>
    </source>
</evidence>
<accession>A0A0F3GLY5</accession>
<dbReference type="SUPFAM" id="SSF55120">
    <property type="entry name" value="Pseudouridine synthase"/>
    <property type="match status" value="1"/>
</dbReference>
<feature type="active site" evidence="3">
    <location>
        <position position="149"/>
    </location>
</feature>
<dbReference type="InterPro" id="IPR006224">
    <property type="entry name" value="PsdUridine_synth_RluA-like_CS"/>
</dbReference>
<dbReference type="GO" id="GO:0003723">
    <property type="term" value="F:RNA binding"/>
    <property type="evidence" value="ECO:0007669"/>
    <property type="project" value="UniProtKB-KW"/>
</dbReference>
<evidence type="ECO:0000256" key="2">
    <source>
        <dbReference type="ARBA" id="ARBA00023235"/>
    </source>
</evidence>
<evidence type="ECO:0000256" key="5">
    <source>
        <dbReference type="RuleBase" id="RU362028"/>
    </source>
</evidence>
<dbReference type="Gene3D" id="3.10.290.10">
    <property type="entry name" value="RNA-binding S4 domain"/>
    <property type="match status" value="1"/>
</dbReference>
<protein>
    <recommendedName>
        <fullName evidence="5">Pseudouridine synthase</fullName>
        <ecNumber evidence="5">5.4.99.-</ecNumber>
    </recommendedName>
</protein>
<dbReference type="Proteomes" id="UP000033423">
    <property type="component" value="Unassembled WGS sequence"/>
</dbReference>
<comment type="similarity">
    <text evidence="1 5">Belongs to the pseudouridine synthase RluA family.</text>
</comment>
<reference evidence="7 8" key="1">
    <citation type="submission" date="2015-02" db="EMBL/GenBank/DDBJ databases">
        <title>Single-cell genomics of uncultivated deep-branching MTB reveals a conserved set of magnetosome genes.</title>
        <authorList>
            <person name="Kolinko S."/>
            <person name="Richter M."/>
            <person name="Glockner F.O."/>
            <person name="Brachmann A."/>
            <person name="Schuler D."/>
        </authorList>
    </citation>
    <scope>NUCLEOTIDE SEQUENCE [LARGE SCALE GENOMIC DNA]</scope>
    <source>
        <strain evidence="7">TM-1</strain>
    </source>
</reference>
<keyword evidence="2 5" id="KW-0413">Isomerase</keyword>
<dbReference type="InterPro" id="IPR006145">
    <property type="entry name" value="PsdUridine_synth_RsuA/RluA"/>
</dbReference>
<dbReference type="PANTHER" id="PTHR21600">
    <property type="entry name" value="MITOCHONDRIAL RNA PSEUDOURIDINE SYNTHASE"/>
    <property type="match status" value="1"/>
</dbReference>
<dbReference type="InterPro" id="IPR036986">
    <property type="entry name" value="S4_RNA-bd_sf"/>
</dbReference>
<evidence type="ECO:0000313" key="7">
    <source>
        <dbReference type="EMBL" id="KJU82827.1"/>
    </source>
</evidence>
<dbReference type="PROSITE" id="PS01129">
    <property type="entry name" value="PSI_RLU"/>
    <property type="match status" value="1"/>
</dbReference>
<dbReference type="SMART" id="SM00363">
    <property type="entry name" value="S4"/>
    <property type="match status" value="1"/>
</dbReference>
<dbReference type="NCBIfam" id="TIGR00005">
    <property type="entry name" value="rluA_subfam"/>
    <property type="match status" value="1"/>
</dbReference>
<evidence type="ECO:0000313" key="8">
    <source>
        <dbReference type="Proteomes" id="UP000033423"/>
    </source>
</evidence>
<dbReference type="AlphaFoldDB" id="A0A0F3GLY5"/>
<dbReference type="PATRIC" id="fig|29290.4.peg.6602"/>
<dbReference type="InterPro" id="IPR006225">
    <property type="entry name" value="PsdUridine_synth_RluC/D"/>
</dbReference>
<dbReference type="EC" id="5.4.99.-" evidence="5"/>
<dbReference type="Pfam" id="PF00849">
    <property type="entry name" value="PseudoU_synth_2"/>
    <property type="match status" value="1"/>
</dbReference>
<dbReference type="EMBL" id="LACI01002154">
    <property type="protein sequence ID" value="KJU82827.1"/>
    <property type="molecule type" value="Genomic_DNA"/>
</dbReference>
<comment type="caution">
    <text evidence="7">The sequence shown here is derived from an EMBL/GenBank/DDBJ whole genome shotgun (WGS) entry which is preliminary data.</text>
</comment>
<dbReference type="Gene3D" id="3.30.2350.10">
    <property type="entry name" value="Pseudouridine synthase"/>
    <property type="match status" value="1"/>
</dbReference>
<dbReference type="SUPFAM" id="SSF55174">
    <property type="entry name" value="Alpha-L RNA-binding motif"/>
    <property type="match status" value="1"/>
</dbReference>
<proteinExistence type="inferred from homology"/>
<dbReference type="PANTHER" id="PTHR21600:SF44">
    <property type="entry name" value="RIBOSOMAL LARGE SUBUNIT PSEUDOURIDINE SYNTHASE D"/>
    <property type="match status" value="1"/>
</dbReference>
<dbReference type="CDD" id="cd02869">
    <property type="entry name" value="PseudoU_synth_RluA_like"/>
    <property type="match status" value="1"/>
</dbReference>
<keyword evidence="8" id="KW-1185">Reference proteome</keyword>
<dbReference type="Pfam" id="PF01479">
    <property type="entry name" value="S4"/>
    <property type="match status" value="1"/>
</dbReference>
<dbReference type="InterPro" id="IPR020103">
    <property type="entry name" value="PsdUridine_synth_cat_dom_sf"/>
</dbReference>
<comment type="function">
    <text evidence="5">Responsible for synthesis of pseudouridine from uracil.</text>
</comment>
<dbReference type="PROSITE" id="PS50889">
    <property type="entry name" value="S4"/>
    <property type="match status" value="1"/>
</dbReference>
<keyword evidence="4" id="KW-0694">RNA-binding</keyword>
<dbReference type="GO" id="GO:0000455">
    <property type="term" value="P:enzyme-directed rRNA pseudouridine synthesis"/>
    <property type="evidence" value="ECO:0007669"/>
    <property type="project" value="UniProtKB-ARBA"/>
</dbReference>
<organism evidence="7 8">
    <name type="scientific">Candidatus Magnetobacterium bavaricum</name>
    <dbReference type="NCBI Taxonomy" id="29290"/>
    <lineage>
        <taxon>Bacteria</taxon>
        <taxon>Pseudomonadati</taxon>
        <taxon>Nitrospirota</taxon>
        <taxon>Thermodesulfovibrionia</taxon>
        <taxon>Thermodesulfovibrionales</taxon>
        <taxon>Candidatus Magnetobacteriaceae</taxon>
        <taxon>Candidatus Magnetobacterium</taxon>
    </lineage>
</organism>